<dbReference type="NCBIfam" id="NF005559">
    <property type="entry name" value="PRK07231.1"/>
    <property type="match status" value="1"/>
</dbReference>
<name>A0A248JV83_9PROT</name>
<evidence type="ECO:0000259" key="2">
    <source>
        <dbReference type="SMART" id="SM00822"/>
    </source>
</evidence>
<gene>
    <name evidence="3" type="ORF">Y958_16375</name>
</gene>
<protein>
    <submittedName>
        <fullName evidence="3">Short-chain dehydrogenase</fullName>
    </submittedName>
</protein>
<dbReference type="AlphaFoldDB" id="A0A248JV83"/>
<keyword evidence="4" id="KW-1185">Reference proteome</keyword>
<dbReference type="Pfam" id="PF13561">
    <property type="entry name" value="adh_short_C2"/>
    <property type="match status" value="1"/>
</dbReference>
<sequence length="254" mass="26171">MDLFSLAGKRALITGSTRGLGHAIALEMARAGATVVISSEVPDDCAQVAAAFGAQGLSALAIPCDVSDDDALDDLGAAVENRLGGVDILVCNAGLNLHNGPSATTPDIAYDRVMAINLRSVFRLCNRVVPAMAARGDGAVILMSSLSGLRGNRSLGVYSMTKAALAQMARNMAVEYGPGNVRVNAISPGLIDTDLSAVFKADPARFEKRMAQTPLRRMGTPREVAGTAVYLASAAGAFVTGHNLVVDGGTLITD</sequence>
<dbReference type="Proteomes" id="UP000197153">
    <property type="component" value="Chromosome 2"/>
</dbReference>
<dbReference type="SUPFAM" id="SSF51735">
    <property type="entry name" value="NAD(P)-binding Rossmann-fold domains"/>
    <property type="match status" value="1"/>
</dbReference>
<organism evidence="3 4">
    <name type="scientific">Nitrospirillum viridazoti CBAmc</name>
    <dbReference type="NCBI Taxonomy" id="1441467"/>
    <lineage>
        <taxon>Bacteria</taxon>
        <taxon>Pseudomonadati</taxon>
        <taxon>Pseudomonadota</taxon>
        <taxon>Alphaproteobacteria</taxon>
        <taxon>Rhodospirillales</taxon>
        <taxon>Azospirillaceae</taxon>
        <taxon>Nitrospirillum</taxon>
        <taxon>Nitrospirillum viridazoti</taxon>
    </lineage>
</organism>
<dbReference type="Gene3D" id="3.40.50.720">
    <property type="entry name" value="NAD(P)-binding Rossmann-like Domain"/>
    <property type="match status" value="1"/>
</dbReference>
<accession>A0A248JV83</accession>
<dbReference type="InterPro" id="IPR057326">
    <property type="entry name" value="KR_dom"/>
</dbReference>
<dbReference type="EMBL" id="CP022111">
    <property type="protein sequence ID" value="ASG22509.1"/>
    <property type="molecule type" value="Genomic_DNA"/>
</dbReference>
<dbReference type="CDD" id="cd05233">
    <property type="entry name" value="SDR_c"/>
    <property type="match status" value="1"/>
</dbReference>
<dbReference type="InterPro" id="IPR002347">
    <property type="entry name" value="SDR_fam"/>
</dbReference>
<dbReference type="PANTHER" id="PTHR43943:SF2">
    <property type="entry name" value="DEHYDROGENASE_REDUCTASE 4"/>
    <property type="match status" value="1"/>
</dbReference>
<dbReference type="InterPro" id="IPR036291">
    <property type="entry name" value="NAD(P)-bd_dom_sf"/>
</dbReference>
<dbReference type="PRINTS" id="PR00080">
    <property type="entry name" value="SDRFAMILY"/>
</dbReference>
<dbReference type="PANTHER" id="PTHR43943">
    <property type="entry name" value="DEHYDROGENASE/REDUCTASE (SDR FAMILY) MEMBER 4"/>
    <property type="match status" value="1"/>
</dbReference>
<dbReference type="RefSeq" id="WP_088873088.1">
    <property type="nucleotide sequence ID" value="NZ_CP022111.1"/>
</dbReference>
<evidence type="ECO:0000313" key="3">
    <source>
        <dbReference type="EMBL" id="ASG22509.1"/>
    </source>
</evidence>
<dbReference type="KEGG" id="nao:Y958_16375"/>
<dbReference type="InterPro" id="IPR020904">
    <property type="entry name" value="Sc_DH/Rdtase_CS"/>
</dbReference>
<proteinExistence type="inferred from homology"/>
<dbReference type="PROSITE" id="PS00061">
    <property type="entry name" value="ADH_SHORT"/>
    <property type="match status" value="1"/>
</dbReference>
<evidence type="ECO:0000313" key="4">
    <source>
        <dbReference type="Proteomes" id="UP000197153"/>
    </source>
</evidence>
<evidence type="ECO:0000256" key="1">
    <source>
        <dbReference type="ARBA" id="ARBA00006484"/>
    </source>
</evidence>
<dbReference type="PRINTS" id="PR00081">
    <property type="entry name" value="GDHRDH"/>
</dbReference>
<dbReference type="FunFam" id="3.40.50.720:FF:000084">
    <property type="entry name" value="Short-chain dehydrogenase reductase"/>
    <property type="match status" value="1"/>
</dbReference>
<feature type="domain" description="Ketoreductase" evidence="2">
    <location>
        <begin position="9"/>
        <end position="189"/>
    </location>
</feature>
<dbReference type="SMART" id="SM00822">
    <property type="entry name" value="PKS_KR"/>
    <property type="match status" value="1"/>
</dbReference>
<comment type="similarity">
    <text evidence="1">Belongs to the short-chain dehydrogenases/reductases (SDR) family.</text>
</comment>
<reference evidence="3 4" key="1">
    <citation type="submission" date="2017-06" db="EMBL/GenBank/DDBJ databases">
        <title>Complete genome sequence of Nitrospirillum amazonense strain CBAmC, an endophytic nitrogen-fixing and plant growth-promoting bacterium, isolated from sugarcane.</title>
        <authorList>
            <person name="Schwab S."/>
            <person name="dos Santos Teixeira K.R."/>
            <person name="Simoes Araujo J.L."/>
            <person name="Soares Vidal M."/>
            <person name="Borges de Freitas H.R."/>
            <person name="Rivello Crivelaro A.L."/>
            <person name="Bueno de Camargo Nunes A."/>
            <person name="dos Santos C.M."/>
            <person name="Palmeira da Silva Rosa D."/>
            <person name="da Silva Padilha D."/>
            <person name="da Silva E."/>
            <person name="Araujo Terra L."/>
            <person name="Soares Mendes V."/>
            <person name="Farinelli L."/>
            <person name="Magalhaes Cruz L."/>
            <person name="Baldani J.I."/>
        </authorList>
    </citation>
    <scope>NUCLEOTIDE SEQUENCE [LARGE SCALE GENOMIC DNA]</scope>
    <source>
        <strain evidence="3 4">CBAmC</strain>
    </source>
</reference>